<evidence type="ECO:0000313" key="3">
    <source>
        <dbReference type="Proteomes" id="UP000712600"/>
    </source>
</evidence>
<feature type="region of interest" description="Disordered" evidence="1">
    <location>
        <begin position="30"/>
        <end position="49"/>
    </location>
</feature>
<feature type="compositionally biased region" description="Basic and acidic residues" evidence="1">
    <location>
        <begin position="33"/>
        <end position="49"/>
    </location>
</feature>
<reference evidence="2" key="1">
    <citation type="submission" date="2019-12" db="EMBL/GenBank/DDBJ databases">
        <title>Genome sequencing and annotation of Brassica cretica.</title>
        <authorList>
            <person name="Studholme D.J."/>
            <person name="Sarris P."/>
        </authorList>
    </citation>
    <scope>NUCLEOTIDE SEQUENCE</scope>
    <source>
        <strain evidence="2">PFS-109/04</strain>
        <tissue evidence="2">Leaf</tissue>
    </source>
</reference>
<sequence length="68" mass="7924">MICRGAGGVIAEGEKEILYAEELVELSPELMEEDSKPPHEVEEEKKRRREEVKRQLVTMLVDEKTKQR</sequence>
<protein>
    <submittedName>
        <fullName evidence="2">Uncharacterized protein</fullName>
    </submittedName>
</protein>
<name>A0A8S9R5J8_BRACR</name>
<proteinExistence type="predicted"/>
<dbReference type="AlphaFoldDB" id="A0A8S9R5J8"/>
<dbReference type="Proteomes" id="UP000712600">
    <property type="component" value="Unassembled WGS sequence"/>
</dbReference>
<organism evidence="2 3">
    <name type="scientific">Brassica cretica</name>
    <name type="common">Mustard</name>
    <dbReference type="NCBI Taxonomy" id="69181"/>
    <lineage>
        <taxon>Eukaryota</taxon>
        <taxon>Viridiplantae</taxon>
        <taxon>Streptophyta</taxon>
        <taxon>Embryophyta</taxon>
        <taxon>Tracheophyta</taxon>
        <taxon>Spermatophyta</taxon>
        <taxon>Magnoliopsida</taxon>
        <taxon>eudicotyledons</taxon>
        <taxon>Gunneridae</taxon>
        <taxon>Pentapetalae</taxon>
        <taxon>rosids</taxon>
        <taxon>malvids</taxon>
        <taxon>Brassicales</taxon>
        <taxon>Brassicaceae</taxon>
        <taxon>Brassiceae</taxon>
        <taxon>Brassica</taxon>
    </lineage>
</organism>
<comment type="caution">
    <text evidence="2">The sequence shown here is derived from an EMBL/GenBank/DDBJ whole genome shotgun (WGS) entry which is preliminary data.</text>
</comment>
<accession>A0A8S9R5J8</accession>
<gene>
    <name evidence="2" type="ORF">F2Q69_00014087</name>
</gene>
<evidence type="ECO:0000256" key="1">
    <source>
        <dbReference type="SAM" id="MobiDB-lite"/>
    </source>
</evidence>
<dbReference type="EMBL" id="QGKX02000996">
    <property type="protein sequence ID" value="KAF3558240.1"/>
    <property type="molecule type" value="Genomic_DNA"/>
</dbReference>
<evidence type="ECO:0000313" key="2">
    <source>
        <dbReference type="EMBL" id="KAF3558240.1"/>
    </source>
</evidence>